<evidence type="ECO:0000313" key="1">
    <source>
        <dbReference type="EMBL" id="SNS65597.1"/>
    </source>
</evidence>
<dbReference type="AlphaFoldDB" id="A0A239G8V4"/>
<dbReference type="EMBL" id="FZOL01000012">
    <property type="protein sequence ID" value="SNS65597.1"/>
    <property type="molecule type" value="Genomic_DNA"/>
</dbReference>
<evidence type="ECO:0008006" key="3">
    <source>
        <dbReference type="Google" id="ProtNLM"/>
    </source>
</evidence>
<reference evidence="2" key="1">
    <citation type="submission" date="2017-06" db="EMBL/GenBank/DDBJ databases">
        <authorList>
            <person name="Varghese N."/>
            <person name="Submissions S."/>
        </authorList>
    </citation>
    <scope>NUCLEOTIDE SEQUENCE [LARGE SCALE GENOMIC DNA]</scope>
    <source>
        <strain evidence="2">DSM 22348</strain>
    </source>
</reference>
<dbReference type="RefSeq" id="WP_141137299.1">
    <property type="nucleotide sequence ID" value="NZ_FZOL01000012.1"/>
</dbReference>
<gene>
    <name evidence="1" type="ORF">SAMN05444352_11229</name>
</gene>
<organism evidence="1 2">
    <name type="scientific">Pseudomonas japonica</name>
    <dbReference type="NCBI Taxonomy" id="256466"/>
    <lineage>
        <taxon>Bacteria</taxon>
        <taxon>Pseudomonadati</taxon>
        <taxon>Pseudomonadota</taxon>
        <taxon>Gammaproteobacteria</taxon>
        <taxon>Pseudomonadales</taxon>
        <taxon>Pseudomonadaceae</taxon>
        <taxon>Pseudomonas</taxon>
    </lineage>
</organism>
<evidence type="ECO:0000313" key="2">
    <source>
        <dbReference type="Proteomes" id="UP000198407"/>
    </source>
</evidence>
<name>A0A239G8V4_9PSED</name>
<dbReference type="Proteomes" id="UP000198407">
    <property type="component" value="Unassembled WGS sequence"/>
</dbReference>
<protein>
    <recommendedName>
        <fullName evidence="3">Mobilization protein</fullName>
    </recommendedName>
</protein>
<dbReference type="OrthoDB" id="7006023at2"/>
<keyword evidence="2" id="KW-1185">Reference proteome</keyword>
<sequence length="122" mass="14152">MRDKVITPKPIRPAKKDKSLLIRMTADERTIFDERLKESGYKAAGAFVRDYIINSKPKRRYVIVPQAQKANEHLVELAQMILDEEEKELLIKKIMHVAVNIFGELERIKLAGNGEEGENYDW</sequence>
<accession>A0A239G8V4</accession>
<proteinExistence type="predicted"/>